<sequence length="906" mass="105495">MDQLTGQNVQVVLGLLEGKGFDSVENPMIIVGTLCGGSLDSDFINPEACPVFGSDLVWEATKSELRKMRSSQEPLKVECFEYKDNGIRERLGYFVLSLRTAQIVPPDYDGNIKKNWHKLFGLRNDVKSFKPEILLSLIIEELKDSPADNNDNAESKENSDKLIVPSNLPKPYLIKNEGLIQLGAIETCQKLFILNITTGTVGNLHNLKKIKPSNDKKYFLSYKIFDNDIQSKPFKIDNKNFAINEKIVIRIRTSYDVLNTYLKYHSNFCITLKYCESILGETCVNYRSLIEAKNEENFYDNINNGKAVMTERFYMKETDKKNDTFNTDERPFIDVKLQLQYFEKKKLHTENIDSDYSLNDSIIENKISEEFDTDKQENPPGDYCYKKKLQKTENYQEKLIDTCSKKNSSDPDIYHCYCLNISLNSVKLKSGLSVGHIEFRFRHPKADTMSTTHSKIPVTTDSQLKLKDIECKLNFVSSSDEIKRLLSIYPPKISVHADDSCIGQCVLDVEELFHHKELQCQYESNLSSNDYGEIGVVGVMMKLVDLGPYNRTDQQTWEDNFGPPILDDSLTYKIIDELETWKERQQKIFYIELKKKEERHLNRLSEEWKKRREVLESSLTCSIEQCKMLTDNLNSATNDLRTRRLQSMEKEAKLIKINEELKWTYDKKFQELTETSDKLQNEFTKKLSLLEEEKKDYEKKLSSLKIKNEELENIIKKQTDNLIANQKNITIQNQNTEMLNNIKLLEKKLQDSQKSKIYFKEEWGKAIREIQMLKNNNIEVQFETSKNEFKKKNNLEEILKIDTAELTNDKLLLNQIQREIDIIKPKSSYRTDIPDESYYPTTFDSCSRLNIDTDMSISTRKIDQQELKLQKLIDERDSLLKTGSYSSDDPIIINLDKEISSIMRYL</sequence>
<feature type="coiled-coil region" evidence="1">
    <location>
        <begin position="855"/>
        <end position="882"/>
    </location>
</feature>
<dbReference type="Proteomes" id="UP000639338">
    <property type="component" value="Unassembled WGS sequence"/>
</dbReference>
<evidence type="ECO:0000313" key="3">
    <source>
        <dbReference type="EMBL" id="KAF7989494.1"/>
    </source>
</evidence>
<gene>
    <name evidence="3" type="ORF">HCN44_008168</name>
</gene>
<feature type="coiled-coil region" evidence="1">
    <location>
        <begin position="680"/>
        <end position="755"/>
    </location>
</feature>
<dbReference type="EMBL" id="JACMRX010000005">
    <property type="protein sequence ID" value="KAF7989494.1"/>
    <property type="molecule type" value="Genomic_DNA"/>
</dbReference>
<accession>A0A835CNG6</accession>
<dbReference type="PANTHER" id="PTHR21574">
    <property type="entry name" value="CENTROSOMAL PROTEIN OF 120 KDA"/>
    <property type="match status" value="1"/>
</dbReference>
<keyword evidence="4" id="KW-1185">Reference proteome</keyword>
<evidence type="ECO:0000259" key="2">
    <source>
        <dbReference type="Pfam" id="PF12416"/>
    </source>
</evidence>
<protein>
    <recommendedName>
        <fullName evidence="2">DUF3668 domain-containing protein</fullName>
    </recommendedName>
</protein>
<dbReference type="OrthoDB" id="332250at2759"/>
<dbReference type="Gene3D" id="2.60.40.150">
    <property type="entry name" value="C2 domain"/>
    <property type="match status" value="1"/>
</dbReference>
<keyword evidence="1" id="KW-0175">Coiled coil</keyword>
<dbReference type="Pfam" id="PF12416">
    <property type="entry name" value="DUF3668"/>
    <property type="match status" value="1"/>
</dbReference>
<name>A0A835CNG6_APHGI</name>
<proteinExistence type="predicted"/>
<evidence type="ECO:0000256" key="1">
    <source>
        <dbReference type="SAM" id="Coils"/>
    </source>
</evidence>
<dbReference type="InterPro" id="IPR039893">
    <property type="entry name" value="CEP120-like"/>
</dbReference>
<reference evidence="3 4" key="1">
    <citation type="submission" date="2020-08" db="EMBL/GenBank/DDBJ databases">
        <title>Aphidius gifuensis genome sequencing and assembly.</title>
        <authorList>
            <person name="Du Z."/>
        </authorList>
    </citation>
    <scope>NUCLEOTIDE SEQUENCE [LARGE SCALE GENOMIC DNA]</scope>
    <source>
        <strain evidence="3">YNYX2018</strain>
        <tissue evidence="3">Adults</tissue>
    </source>
</reference>
<dbReference type="AlphaFoldDB" id="A0A835CNG6"/>
<comment type="caution">
    <text evidence="3">The sequence shown here is derived from an EMBL/GenBank/DDBJ whole genome shotgun (WGS) entry which is preliminary data.</text>
</comment>
<organism evidence="3 4">
    <name type="scientific">Aphidius gifuensis</name>
    <name type="common">Parasitoid wasp</name>
    <dbReference type="NCBI Taxonomy" id="684658"/>
    <lineage>
        <taxon>Eukaryota</taxon>
        <taxon>Metazoa</taxon>
        <taxon>Ecdysozoa</taxon>
        <taxon>Arthropoda</taxon>
        <taxon>Hexapoda</taxon>
        <taxon>Insecta</taxon>
        <taxon>Pterygota</taxon>
        <taxon>Neoptera</taxon>
        <taxon>Endopterygota</taxon>
        <taxon>Hymenoptera</taxon>
        <taxon>Apocrita</taxon>
        <taxon>Ichneumonoidea</taxon>
        <taxon>Braconidae</taxon>
        <taxon>Aphidiinae</taxon>
        <taxon>Aphidius</taxon>
    </lineage>
</organism>
<dbReference type="InterPro" id="IPR022136">
    <property type="entry name" value="DUF3668"/>
</dbReference>
<dbReference type="InterPro" id="IPR035892">
    <property type="entry name" value="C2_domain_sf"/>
</dbReference>
<evidence type="ECO:0000313" key="4">
    <source>
        <dbReference type="Proteomes" id="UP000639338"/>
    </source>
</evidence>
<dbReference type="GO" id="GO:1903724">
    <property type="term" value="P:positive regulation of centriole elongation"/>
    <property type="evidence" value="ECO:0007669"/>
    <property type="project" value="TreeGrafter"/>
</dbReference>
<feature type="domain" description="DUF3668" evidence="2">
    <location>
        <begin position="170"/>
        <end position="341"/>
    </location>
</feature>
<dbReference type="PANTHER" id="PTHR21574:SF0">
    <property type="entry name" value="CENTROSOMAL PROTEIN OF 120 KDA"/>
    <property type="match status" value="1"/>
</dbReference>
<dbReference type="GO" id="GO:0005813">
    <property type="term" value="C:centrosome"/>
    <property type="evidence" value="ECO:0007669"/>
    <property type="project" value="TreeGrafter"/>
</dbReference>